<protein>
    <submittedName>
        <fullName evidence="1">DUF3836 domain-containing protein</fullName>
    </submittedName>
</protein>
<dbReference type="Proteomes" id="UP000462376">
    <property type="component" value="Unassembled WGS sequence"/>
</dbReference>
<dbReference type="Pfam" id="PF12930">
    <property type="entry name" value="DUF3836"/>
    <property type="match status" value="1"/>
</dbReference>
<reference evidence="1 2" key="1">
    <citation type="journal article" date="2019" name="Nat. Med.">
        <title>A library of human gut bacterial isolates paired with longitudinal multiomics data enables mechanistic microbiome research.</title>
        <authorList>
            <person name="Poyet M."/>
            <person name="Groussin M."/>
            <person name="Gibbons S.M."/>
            <person name="Avila-Pacheco J."/>
            <person name="Jiang X."/>
            <person name="Kearney S.M."/>
            <person name="Perrotta A.R."/>
            <person name="Berdy B."/>
            <person name="Zhao S."/>
            <person name="Lieberman T.D."/>
            <person name="Swanson P.K."/>
            <person name="Smith M."/>
            <person name="Roesemann S."/>
            <person name="Alexander J.E."/>
            <person name="Rich S.A."/>
            <person name="Livny J."/>
            <person name="Vlamakis H."/>
            <person name="Clish C."/>
            <person name="Bullock K."/>
            <person name="Deik A."/>
            <person name="Scott J."/>
            <person name="Pierce K.A."/>
            <person name="Xavier R.J."/>
            <person name="Alm E.J."/>
        </authorList>
    </citation>
    <scope>NUCLEOTIDE SEQUENCE [LARGE SCALE GENOMIC DNA]</scope>
    <source>
        <strain evidence="1 2">BIOML-A5</strain>
    </source>
</reference>
<comment type="caution">
    <text evidence="1">The sequence shown here is derived from an EMBL/GenBank/DDBJ whole genome shotgun (WGS) entry which is preliminary data.</text>
</comment>
<dbReference type="RefSeq" id="WP_061411695.1">
    <property type="nucleotide sequence ID" value="NZ_KQ968341.1"/>
</dbReference>
<dbReference type="Gene3D" id="2.40.128.720">
    <property type="match status" value="1"/>
</dbReference>
<sequence length="161" mass="18798">MKTLVMTTIFVVTVVINAFGGNIQENFAYNEVMNGNQVESQIVYKVENGKFLQNHLKYNFTYDAQGRTIQKEALRWNEIEQAFERFYCLNYNYTEAGTDVEYALWDNKTNAYSDVKEKAVYLQVGDDINYLSYKWSKKDNDWNLLVEHATAEEDVLLLAVK</sequence>
<accession>A0A139KB59</accession>
<dbReference type="InterPro" id="IPR024339">
    <property type="entry name" value="DUF3836"/>
</dbReference>
<proteinExistence type="predicted"/>
<evidence type="ECO:0000313" key="2">
    <source>
        <dbReference type="Proteomes" id="UP000462376"/>
    </source>
</evidence>
<dbReference type="EMBL" id="WCTL01000001">
    <property type="protein sequence ID" value="KAB4241058.1"/>
    <property type="molecule type" value="Genomic_DNA"/>
</dbReference>
<gene>
    <name evidence="1" type="ORF">GAP47_00040</name>
</gene>
<name>A0A139KB59_BACUN</name>
<evidence type="ECO:0000313" key="1">
    <source>
        <dbReference type="EMBL" id="KAB4241058.1"/>
    </source>
</evidence>
<organism evidence="1 2">
    <name type="scientific">Bacteroides uniformis</name>
    <dbReference type="NCBI Taxonomy" id="820"/>
    <lineage>
        <taxon>Bacteria</taxon>
        <taxon>Pseudomonadati</taxon>
        <taxon>Bacteroidota</taxon>
        <taxon>Bacteroidia</taxon>
        <taxon>Bacteroidales</taxon>
        <taxon>Bacteroidaceae</taxon>
        <taxon>Bacteroides</taxon>
    </lineage>
</organism>
<dbReference type="STRING" id="820.ERS852554_01398"/>
<dbReference type="AlphaFoldDB" id="A0A139KB59"/>